<feature type="compositionally biased region" description="Low complexity" evidence="7">
    <location>
        <begin position="540"/>
        <end position="552"/>
    </location>
</feature>
<dbReference type="EC" id="2.7.11.1" evidence="1"/>
<dbReference type="PROSITE" id="PS50011">
    <property type="entry name" value="PROTEIN_KINASE_DOM"/>
    <property type="match status" value="1"/>
</dbReference>
<feature type="region of interest" description="Disordered" evidence="7">
    <location>
        <begin position="918"/>
        <end position="948"/>
    </location>
</feature>
<evidence type="ECO:0000256" key="3">
    <source>
        <dbReference type="ARBA" id="ARBA00022679"/>
    </source>
</evidence>
<keyword evidence="3" id="KW-0808">Transferase</keyword>
<comment type="caution">
    <text evidence="9">The sequence shown here is derived from an EMBL/GenBank/DDBJ whole genome shotgun (WGS) entry which is preliminary data.</text>
</comment>
<sequence length="1043" mass="106433">MSPVQHEGRGHRVARAATVIQADLPPQGLCGSPPQPVVTSPPGRHQSPRLSVMSSLVQSGCAIARIAASPVAAVKGWLSSSPAPAPASDSRRCRALASPPSPPNHREGFPPAAPAGPPRNLPTGELFSPCRVLPFRAHTSDTRPPAYAEDPALVKGPAGGTAHLDLIDARVRGAAEPGLGRSKLTTTAALEHAAASVASKEERANVAGTSGEKESNRGRGAELETEEAASTWRCVEQAGGRNPTLWGVPLPALAGHTVQAKQGEGTFGMVFRAVRHGVGREGLEVGGAGAEGGRVGPEVVALKYLSWVLSTRQVVQEVQALERMRGAPHVVELLYVANQRCAGAGVVLAFPYVQGDDIQDLLVRAELGDVRRYMRCLLTALMHTHDRGLVHRDVKPSNFIFSRARGTGCLIDFGLAEDAPAVCRRGGACARSSVTPPARAGDAQADPPQAEDAVGPAGDRGSALPGGAPPSGTEAQARGLSGARKRPAPATLAEPMQTSRARVGRSRGGALVAASHEGISRSELAKGGRQRTSPCRPFEAGAGKSGAKSGRAPSVQGAAEACLAGQPAAAGRRKRSAHEATREERGGEGGAAASRGMNAGDVASRVHCTAGDPTVAEPRSAKRRRCSTTGRAPAAASHGPGGGVRTEDDLPMGEASRGGGGRWEGGAAVVAVGDAAGVEGPRRGTSKLRPTVIGEVSTLPRGGGRVTDEGKKASGRSSTGRAAGGSGEVQPHGKKDESCKPQRRALSAGAVGLRGAGLAPACAAEIESQGRPSEGPPMRAVGRAAGAVRGKVAGRSKDSTAGCAAGAPLGDAEARAKVEVTRVRPLDKGKAGQGQAHGTGDGGCKESRILGGLAGRGERVQMRVPGTARAEGLVASGAAHGTGRVERGAPGDCGRVSPGRDGREAEDAGWRPLVEGRGIARTPRTPPPGPAKETGNWRSPDGNRAGTRGYRAPEVLLRVSPQSGAVDVWSSGVILASLLTGRYPLFDGGADDTAALTEIAVLCGASSTKRSATSAHFQPMRWQLMHACCIDSGGAAEHFDQSL</sequence>
<feature type="compositionally biased region" description="Low complexity" evidence="7">
    <location>
        <begin position="461"/>
        <end position="472"/>
    </location>
</feature>
<accession>A0AAE0L465</accession>
<keyword evidence="5" id="KW-0418">Kinase</keyword>
<feature type="region of interest" description="Disordered" evidence="7">
    <location>
        <begin position="879"/>
        <end position="906"/>
    </location>
</feature>
<protein>
    <recommendedName>
        <fullName evidence="1">non-specific serine/threonine protein kinase</fullName>
        <ecNumber evidence="1">2.7.11.1</ecNumber>
    </recommendedName>
</protein>
<evidence type="ECO:0000256" key="1">
    <source>
        <dbReference type="ARBA" id="ARBA00012513"/>
    </source>
</evidence>
<feature type="region of interest" description="Disordered" evidence="7">
    <location>
        <begin position="609"/>
        <end position="663"/>
    </location>
</feature>
<dbReference type="GO" id="GO:0005524">
    <property type="term" value="F:ATP binding"/>
    <property type="evidence" value="ECO:0007669"/>
    <property type="project" value="UniProtKB-KW"/>
</dbReference>
<feature type="region of interest" description="Disordered" evidence="7">
    <location>
        <begin position="430"/>
        <end position="597"/>
    </location>
</feature>
<feature type="compositionally biased region" description="Basic and acidic residues" evidence="7">
    <location>
        <begin position="577"/>
        <end position="587"/>
    </location>
</feature>
<feature type="compositionally biased region" description="Basic and acidic residues" evidence="7">
    <location>
        <begin position="731"/>
        <end position="740"/>
    </location>
</feature>
<feature type="region of interest" description="Disordered" evidence="7">
    <location>
        <begin position="195"/>
        <end position="225"/>
    </location>
</feature>
<gene>
    <name evidence="9" type="ORF">CYMTET_20155</name>
</gene>
<dbReference type="EMBL" id="LGRX02009701">
    <property type="protein sequence ID" value="KAK3271501.1"/>
    <property type="molecule type" value="Genomic_DNA"/>
</dbReference>
<keyword evidence="2" id="KW-0723">Serine/threonine-protein kinase</keyword>
<dbReference type="GO" id="GO:0005634">
    <property type="term" value="C:nucleus"/>
    <property type="evidence" value="ECO:0007669"/>
    <property type="project" value="TreeGrafter"/>
</dbReference>
<feature type="compositionally biased region" description="Basic and acidic residues" evidence="7">
    <location>
        <begin position="211"/>
        <end position="222"/>
    </location>
</feature>
<evidence type="ECO:0000259" key="8">
    <source>
        <dbReference type="PROSITE" id="PS50011"/>
    </source>
</evidence>
<organism evidence="9 10">
    <name type="scientific">Cymbomonas tetramitiformis</name>
    <dbReference type="NCBI Taxonomy" id="36881"/>
    <lineage>
        <taxon>Eukaryota</taxon>
        <taxon>Viridiplantae</taxon>
        <taxon>Chlorophyta</taxon>
        <taxon>Pyramimonadophyceae</taxon>
        <taxon>Pyramimonadales</taxon>
        <taxon>Pyramimonadaceae</taxon>
        <taxon>Cymbomonas</taxon>
    </lineage>
</organism>
<dbReference type="Pfam" id="PF00069">
    <property type="entry name" value="Pkinase"/>
    <property type="match status" value="2"/>
</dbReference>
<feature type="region of interest" description="Disordered" evidence="7">
    <location>
        <begin position="696"/>
        <end position="742"/>
    </location>
</feature>
<dbReference type="SUPFAM" id="SSF56112">
    <property type="entry name" value="Protein kinase-like (PK-like)"/>
    <property type="match status" value="1"/>
</dbReference>
<evidence type="ECO:0000256" key="7">
    <source>
        <dbReference type="SAM" id="MobiDB-lite"/>
    </source>
</evidence>
<feature type="region of interest" description="Disordered" evidence="7">
    <location>
        <begin position="24"/>
        <end position="49"/>
    </location>
</feature>
<evidence type="ECO:0000313" key="10">
    <source>
        <dbReference type="Proteomes" id="UP001190700"/>
    </source>
</evidence>
<dbReference type="SMART" id="SM00220">
    <property type="entry name" value="S_TKc"/>
    <property type="match status" value="1"/>
</dbReference>
<dbReference type="GO" id="GO:0004674">
    <property type="term" value="F:protein serine/threonine kinase activity"/>
    <property type="evidence" value="ECO:0007669"/>
    <property type="project" value="UniProtKB-KW"/>
</dbReference>
<feature type="domain" description="Protein kinase" evidence="8">
    <location>
        <begin position="256"/>
        <end position="519"/>
    </location>
</feature>
<dbReference type="GO" id="GO:0044773">
    <property type="term" value="P:mitotic DNA damage checkpoint signaling"/>
    <property type="evidence" value="ECO:0007669"/>
    <property type="project" value="TreeGrafter"/>
</dbReference>
<feature type="compositionally biased region" description="Low complexity" evidence="7">
    <location>
        <begin position="77"/>
        <end position="88"/>
    </location>
</feature>
<dbReference type="Proteomes" id="UP001190700">
    <property type="component" value="Unassembled WGS sequence"/>
</dbReference>
<evidence type="ECO:0000256" key="4">
    <source>
        <dbReference type="ARBA" id="ARBA00022741"/>
    </source>
</evidence>
<dbReference type="InterPro" id="IPR008271">
    <property type="entry name" value="Ser/Thr_kinase_AS"/>
</dbReference>
<feature type="region of interest" description="Disordered" evidence="7">
    <location>
        <begin position="77"/>
        <end position="127"/>
    </location>
</feature>
<proteinExistence type="predicted"/>
<evidence type="ECO:0000256" key="2">
    <source>
        <dbReference type="ARBA" id="ARBA00022527"/>
    </source>
</evidence>
<keyword evidence="6" id="KW-0067">ATP-binding</keyword>
<evidence type="ECO:0000313" key="9">
    <source>
        <dbReference type="EMBL" id="KAK3271501.1"/>
    </source>
</evidence>
<dbReference type="Gene3D" id="1.10.510.10">
    <property type="entry name" value="Transferase(Phosphotransferase) domain 1"/>
    <property type="match status" value="2"/>
</dbReference>
<dbReference type="Gene3D" id="3.30.200.20">
    <property type="entry name" value="Phosphorylase Kinase, domain 1"/>
    <property type="match status" value="1"/>
</dbReference>
<evidence type="ECO:0000256" key="6">
    <source>
        <dbReference type="ARBA" id="ARBA00022840"/>
    </source>
</evidence>
<feature type="compositionally biased region" description="Low complexity" evidence="7">
    <location>
        <begin position="436"/>
        <end position="453"/>
    </location>
</feature>
<name>A0AAE0L465_9CHLO</name>
<reference evidence="9 10" key="1">
    <citation type="journal article" date="2015" name="Genome Biol. Evol.">
        <title>Comparative Genomics of a Bacterivorous Green Alga Reveals Evolutionary Causalities and Consequences of Phago-Mixotrophic Mode of Nutrition.</title>
        <authorList>
            <person name="Burns J.A."/>
            <person name="Paasch A."/>
            <person name="Narechania A."/>
            <person name="Kim E."/>
        </authorList>
    </citation>
    <scope>NUCLEOTIDE SEQUENCE [LARGE SCALE GENOMIC DNA]</scope>
    <source>
        <strain evidence="9 10">PLY_AMNH</strain>
    </source>
</reference>
<dbReference type="PANTHER" id="PTHR44167:SF23">
    <property type="entry name" value="CDC7 KINASE, ISOFORM A-RELATED"/>
    <property type="match status" value="1"/>
</dbReference>
<feature type="compositionally biased region" description="Pro residues" evidence="7">
    <location>
        <begin position="111"/>
        <end position="120"/>
    </location>
</feature>
<evidence type="ECO:0000256" key="5">
    <source>
        <dbReference type="ARBA" id="ARBA00022777"/>
    </source>
</evidence>
<dbReference type="PANTHER" id="PTHR44167">
    <property type="entry name" value="OVARIAN-SPECIFIC SERINE/THREONINE-PROTEIN KINASE LOK-RELATED"/>
    <property type="match status" value="1"/>
</dbReference>
<keyword evidence="4" id="KW-0547">Nucleotide-binding</keyword>
<dbReference type="PROSITE" id="PS00108">
    <property type="entry name" value="PROTEIN_KINASE_ST"/>
    <property type="match status" value="1"/>
</dbReference>
<dbReference type="InterPro" id="IPR011009">
    <property type="entry name" value="Kinase-like_dom_sf"/>
</dbReference>
<keyword evidence="10" id="KW-1185">Reference proteome</keyword>
<dbReference type="AlphaFoldDB" id="A0AAE0L465"/>
<dbReference type="InterPro" id="IPR000719">
    <property type="entry name" value="Prot_kinase_dom"/>
</dbReference>